<dbReference type="AlphaFoldDB" id="A0ABD2VWH1"/>
<reference evidence="2 3" key="1">
    <citation type="journal article" date="2024" name="bioRxiv">
        <title>A reference genome for Trichogramma kaykai: A tiny desert-dwelling parasitoid wasp with competing sex-ratio distorters.</title>
        <authorList>
            <person name="Culotta J."/>
            <person name="Lindsey A.R."/>
        </authorList>
    </citation>
    <scope>NUCLEOTIDE SEQUENCE [LARGE SCALE GENOMIC DNA]</scope>
    <source>
        <strain evidence="2 3">KSX58</strain>
    </source>
</reference>
<gene>
    <name evidence="2" type="ORF">TKK_019254</name>
</gene>
<proteinExistence type="predicted"/>
<feature type="region of interest" description="Disordered" evidence="1">
    <location>
        <begin position="34"/>
        <end position="73"/>
    </location>
</feature>
<evidence type="ECO:0000313" key="2">
    <source>
        <dbReference type="EMBL" id="KAL3385075.1"/>
    </source>
</evidence>
<evidence type="ECO:0000313" key="3">
    <source>
        <dbReference type="Proteomes" id="UP001627154"/>
    </source>
</evidence>
<name>A0ABD2VWH1_9HYME</name>
<feature type="compositionally biased region" description="Basic and acidic residues" evidence="1">
    <location>
        <begin position="34"/>
        <end position="56"/>
    </location>
</feature>
<dbReference type="Proteomes" id="UP001627154">
    <property type="component" value="Unassembled WGS sequence"/>
</dbReference>
<accession>A0ABD2VWH1</accession>
<dbReference type="EMBL" id="JBJJXI010000164">
    <property type="protein sequence ID" value="KAL3385075.1"/>
    <property type="molecule type" value="Genomic_DNA"/>
</dbReference>
<comment type="caution">
    <text evidence="2">The sequence shown here is derived from an EMBL/GenBank/DDBJ whole genome shotgun (WGS) entry which is preliminary data.</text>
</comment>
<keyword evidence="3" id="KW-1185">Reference proteome</keyword>
<sequence length="73" mass="8499">MSYLEQSFYFSGTKHCYEPPFDLLQSIREALNEKEQSLIKESTESKETEDPSDKPTEPNNSDDEVEQHKKSMP</sequence>
<organism evidence="2 3">
    <name type="scientific">Trichogramma kaykai</name>
    <dbReference type="NCBI Taxonomy" id="54128"/>
    <lineage>
        <taxon>Eukaryota</taxon>
        <taxon>Metazoa</taxon>
        <taxon>Ecdysozoa</taxon>
        <taxon>Arthropoda</taxon>
        <taxon>Hexapoda</taxon>
        <taxon>Insecta</taxon>
        <taxon>Pterygota</taxon>
        <taxon>Neoptera</taxon>
        <taxon>Endopterygota</taxon>
        <taxon>Hymenoptera</taxon>
        <taxon>Apocrita</taxon>
        <taxon>Proctotrupomorpha</taxon>
        <taxon>Chalcidoidea</taxon>
        <taxon>Trichogrammatidae</taxon>
        <taxon>Trichogramma</taxon>
    </lineage>
</organism>
<protein>
    <submittedName>
        <fullName evidence="2">Uncharacterized protein</fullName>
    </submittedName>
</protein>
<evidence type="ECO:0000256" key="1">
    <source>
        <dbReference type="SAM" id="MobiDB-lite"/>
    </source>
</evidence>